<dbReference type="GO" id="GO:0016747">
    <property type="term" value="F:acyltransferase activity, transferring groups other than amino-acyl groups"/>
    <property type="evidence" value="ECO:0007669"/>
    <property type="project" value="InterPro"/>
</dbReference>
<proteinExistence type="predicted"/>
<keyword evidence="3" id="KW-1185">Reference proteome</keyword>
<gene>
    <name evidence="2" type="ORF">Afe05nite_76820</name>
</gene>
<feature type="domain" description="N-acetyltransferase" evidence="1">
    <location>
        <begin position="4"/>
        <end position="139"/>
    </location>
</feature>
<dbReference type="Pfam" id="PF13302">
    <property type="entry name" value="Acetyltransf_3"/>
    <property type="match status" value="1"/>
</dbReference>
<dbReference type="InterPro" id="IPR016181">
    <property type="entry name" value="Acyl_CoA_acyltransferase"/>
</dbReference>
<dbReference type="EMBL" id="BOMM01000073">
    <property type="protein sequence ID" value="GIE15842.1"/>
    <property type="molecule type" value="Genomic_DNA"/>
</dbReference>
<dbReference type="InterPro" id="IPR000182">
    <property type="entry name" value="GNAT_dom"/>
</dbReference>
<dbReference type="Proteomes" id="UP000598174">
    <property type="component" value="Unassembled WGS sequence"/>
</dbReference>
<reference evidence="2" key="1">
    <citation type="submission" date="2021-01" db="EMBL/GenBank/DDBJ databases">
        <title>Whole genome shotgun sequence of Actinoplanes ferrugineus NBRC 15555.</title>
        <authorList>
            <person name="Komaki H."/>
            <person name="Tamura T."/>
        </authorList>
    </citation>
    <scope>NUCLEOTIDE SEQUENCE</scope>
    <source>
        <strain evidence="2">NBRC 15555</strain>
    </source>
</reference>
<evidence type="ECO:0000313" key="2">
    <source>
        <dbReference type="EMBL" id="GIE15842.1"/>
    </source>
</evidence>
<dbReference type="SUPFAM" id="SSF55729">
    <property type="entry name" value="Acyl-CoA N-acyltransferases (Nat)"/>
    <property type="match status" value="1"/>
</dbReference>
<evidence type="ECO:0000259" key="1">
    <source>
        <dbReference type="PROSITE" id="PS51186"/>
    </source>
</evidence>
<accession>A0A919MQ07</accession>
<organism evidence="2 3">
    <name type="scientific">Paractinoplanes ferrugineus</name>
    <dbReference type="NCBI Taxonomy" id="113564"/>
    <lineage>
        <taxon>Bacteria</taxon>
        <taxon>Bacillati</taxon>
        <taxon>Actinomycetota</taxon>
        <taxon>Actinomycetes</taxon>
        <taxon>Micromonosporales</taxon>
        <taxon>Micromonosporaceae</taxon>
        <taxon>Paractinoplanes</taxon>
    </lineage>
</organism>
<dbReference type="PANTHER" id="PTHR43328">
    <property type="entry name" value="ACETYLTRANSFERASE-RELATED"/>
    <property type="match status" value="1"/>
</dbReference>
<evidence type="ECO:0000313" key="3">
    <source>
        <dbReference type="Proteomes" id="UP000598174"/>
    </source>
</evidence>
<name>A0A919MQ07_9ACTN</name>
<dbReference type="PANTHER" id="PTHR43328:SF1">
    <property type="entry name" value="N-ACETYLTRANSFERASE DOMAIN-CONTAINING PROTEIN"/>
    <property type="match status" value="1"/>
</dbReference>
<dbReference type="AlphaFoldDB" id="A0A919MQ07"/>
<dbReference type="Gene3D" id="3.40.630.30">
    <property type="match status" value="1"/>
</dbReference>
<comment type="caution">
    <text evidence="2">The sequence shown here is derived from an EMBL/GenBank/DDBJ whole genome shotgun (WGS) entry which is preliminary data.</text>
</comment>
<protein>
    <submittedName>
        <fullName evidence="2">N-acetyltransferase GCN5</fullName>
    </submittedName>
</protein>
<sequence>MSELRLRPVEDSDLDTLFEHQADPAAAAMADFPSRGREQFDAHWAKIRRDESTILRTVLVDDTVAGGVNSWLDDGRRLIGYWIGRELWGRGVASRALALFVAEVPERPLHAYVAAHNIGSMRVLAKNGFELVDDVWVLS</sequence>
<dbReference type="RefSeq" id="WP_203822192.1">
    <property type="nucleotide sequence ID" value="NZ_BAAABP010000030.1"/>
</dbReference>
<dbReference type="PROSITE" id="PS51186">
    <property type="entry name" value="GNAT"/>
    <property type="match status" value="1"/>
</dbReference>